<dbReference type="Proteomes" id="UP000256690">
    <property type="component" value="Unassembled WGS sequence"/>
</dbReference>
<proteinExistence type="predicted"/>
<organism evidence="2 3">
    <name type="scientific">Aspergillus mulundensis</name>
    <dbReference type="NCBI Taxonomy" id="1810919"/>
    <lineage>
        <taxon>Eukaryota</taxon>
        <taxon>Fungi</taxon>
        <taxon>Dikarya</taxon>
        <taxon>Ascomycota</taxon>
        <taxon>Pezizomycotina</taxon>
        <taxon>Eurotiomycetes</taxon>
        <taxon>Eurotiomycetidae</taxon>
        <taxon>Eurotiales</taxon>
        <taxon>Aspergillaceae</taxon>
        <taxon>Aspergillus</taxon>
        <taxon>Aspergillus subgen. Nidulantes</taxon>
    </lineage>
</organism>
<dbReference type="EMBL" id="PVWQ01000005">
    <property type="protein sequence ID" value="RDW81429.1"/>
    <property type="molecule type" value="Genomic_DNA"/>
</dbReference>
<sequence>MSAFITAYAVGLTNGGLDNGENRYRISASSEEALERWIKNIEKSLIKNVNNRWFIFDFNGFPNIYNSFLDMPKAHAGEIIIEHLHSPLVMGKNPPRV</sequence>
<evidence type="ECO:0000313" key="2">
    <source>
        <dbReference type="EMBL" id="RDW81429.1"/>
    </source>
</evidence>
<reference evidence="2 3" key="1">
    <citation type="journal article" date="2018" name="IMA Fungus">
        <title>IMA Genome-F 9: Draft genome sequence of Annulohypoxylon stygium, Aspergillus mulundensis, Berkeleyomyces basicola (syn. Thielaviopsis basicola), Ceratocystis smalleyi, two Cercospora beticola strains, Coleophoma cylindrospora, Fusarium fracticaudum, Phialophora cf. hyalina, and Morchella septimelata.</title>
        <authorList>
            <person name="Wingfield B.D."/>
            <person name="Bills G.F."/>
            <person name="Dong Y."/>
            <person name="Huang W."/>
            <person name="Nel W.J."/>
            <person name="Swalarsk-Parry B.S."/>
            <person name="Vaghefi N."/>
            <person name="Wilken P.M."/>
            <person name="An Z."/>
            <person name="de Beer Z.W."/>
            <person name="De Vos L."/>
            <person name="Chen L."/>
            <person name="Duong T.A."/>
            <person name="Gao Y."/>
            <person name="Hammerbacher A."/>
            <person name="Kikkert J.R."/>
            <person name="Li Y."/>
            <person name="Li H."/>
            <person name="Li K."/>
            <person name="Li Q."/>
            <person name="Liu X."/>
            <person name="Ma X."/>
            <person name="Naidoo K."/>
            <person name="Pethybridge S.J."/>
            <person name="Sun J."/>
            <person name="Steenkamp E.T."/>
            <person name="van der Nest M.A."/>
            <person name="van Wyk S."/>
            <person name="Wingfield M.J."/>
            <person name="Xiong C."/>
            <person name="Yue Q."/>
            <person name="Zhang X."/>
        </authorList>
    </citation>
    <scope>NUCLEOTIDE SEQUENCE [LARGE SCALE GENOMIC DNA]</scope>
    <source>
        <strain evidence="2 3">DSM 5745</strain>
    </source>
</reference>
<feature type="domain" description="PH" evidence="1">
    <location>
        <begin position="1"/>
        <end position="46"/>
    </location>
</feature>
<dbReference type="PROSITE" id="PS50003">
    <property type="entry name" value="PH_DOMAIN"/>
    <property type="match status" value="1"/>
</dbReference>
<keyword evidence="3" id="KW-1185">Reference proteome</keyword>
<comment type="caution">
    <text evidence="2">The sequence shown here is derived from an EMBL/GenBank/DDBJ whole genome shotgun (WGS) entry which is preliminary data.</text>
</comment>
<dbReference type="GeneID" id="38115356"/>
<protein>
    <recommendedName>
        <fullName evidence="1">PH domain-containing protein</fullName>
    </recommendedName>
</protein>
<gene>
    <name evidence="2" type="ORF">DSM5745_04986</name>
</gene>
<name>A0A3D8S567_9EURO</name>
<dbReference type="AlphaFoldDB" id="A0A3D8S567"/>
<dbReference type="RefSeq" id="XP_026604482.1">
    <property type="nucleotide sequence ID" value="XM_026747002.1"/>
</dbReference>
<evidence type="ECO:0000259" key="1">
    <source>
        <dbReference type="PROSITE" id="PS50003"/>
    </source>
</evidence>
<accession>A0A3D8S567</accession>
<evidence type="ECO:0000313" key="3">
    <source>
        <dbReference type="Proteomes" id="UP000256690"/>
    </source>
</evidence>
<dbReference type="InterPro" id="IPR001849">
    <property type="entry name" value="PH_domain"/>
</dbReference>